<dbReference type="InterPro" id="IPR018211">
    <property type="entry name" value="ADH_Fe_CS"/>
</dbReference>
<evidence type="ECO:0000259" key="5">
    <source>
        <dbReference type="Pfam" id="PF25137"/>
    </source>
</evidence>
<name>A0A1I0DZU6_9FIRM</name>
<feature type="domain" description="Alcohol dehydrogenase iron-type/glycerol dehydrogenase GldA" evidence="4">
    <location>
        <begin position="12"/>
        <end position="176"/>
    </location>
</feature>
<dbReference type="CDD" id="cd08188">
    <property type="entry name" value="PDDH"/>
    <property type="match status" value="1"/>
</dbReference>
<dbReference type="PANTHER" id="PTHR11496:SF102">
    <property type="entry name" value="ALCOHOL DEHYDROGENASE 4"/>
    <property type="match status" value="1"/>
</dbReference>
<dbReference type="Pfam" id="PF00465">
    <property type="entry name" value="Fe-ADH"/>
    <property type="match status" value="1"/>
</dbReference>
<evidence type="ECO:0000313" key="6">
    <source>
        <dbReference type="EMBL" id="SET38259.1"/>
    </source>
</evidence>
<dbReference type="Pfam" id="PF25137">
    <property type="entry name" value="ADH_Fe_C"/>
    <property type="match status" value="1"/>
</dbReference>
<evidence type="ECO:0000256" key="1">
    <source>
        <dbReference type="ARBA" id="ARBA00007358"/>
    </source>
</evidence>
<dbReference type="GO" id="GO:0004022">
    <property type="term" value="F:alcohol dehydrogenase (NAD+) activity"/>
    <property type="evidence" value="ECO:0007669"/>
    <property type="project" value="TreeGrafter"/>
</dbReference>
<evidence type="ECO:0000256" key="2">
    <source>
        <dbReference type="ARBA" id="ARBA00023002"/>
    </source>
</evidence>
<protein>
    <submittedName>
        <fullName evidence="6">Alcohol dehydrogenase</fullName>
    </submittedName>
</protein>
<evidence type="ECO:0000313" key="7">
    <source>
        <dbReference type="Proteomes" id="UP000198508"/>
    </source>
</evidence>
<organism evidence="6 7">
    <name type="scientific">Enterocloster lavalensis</name>
    <dbReference type="NCBI Taxonomy" id="460384"/>
    <lineage>
        <taxon>Bacteria</taxon>
        <taxon>Bacillati</taxon>
        <taxon>Bacillota</taxon>
        <taxon>Clostridia</taxon>
        <taxon>Lachnospirales</taxon>
        <taxon>Lachnospiraceae</taxon>
        <taxon>Enterocloster</taxon>
    </lineage>
</organism>
<dbReference type="EMBL" id="FOIM01000005">
    <property type="protein sequence ID" value="SET38259.1"/>
    <property type="molecule type" value="Genomic_DNA"/>
</dbReference>
<gene>
    <name evidence="6" type="ORF">SAMN05216313_105177</name>
</gene>
<dbReference type="PROSITE" id="PS00060">
    <property type="entry name" value="ADH_IRON_2"/>
    <property type="match status" value="1"/>
</dbReference>
<dbReference type="GO" id="GO:0046872">
    <property type="term" value="F:metal ion binding"/>
    <property type="evidence" value="ECO:0007669"/>
    <property type="project" value="InterPro"/>
</dbReference>
<dbReference type="SUPFAM" id="SSF56796">
    <property type="entry name" value="Dehydroquinate synthase-like"/>
    <property type="match status" value="1"/>
</dbReference>
<dbReference type="Proteomes" id="UP000198508">
    <property type="component" value="Unassembled WGS sequence"/>
</dbReference>
<reference evidence="7" key="1">
    <citation type="submission" date="2016-10" db="EMBL/GenBank/DDBJ databases">
        <authorList>
            <person name="Varghese N."/>
            <person name="Submissions S."/>
        </authorList>
    </citation>
    <scope>NUCLEOTIDE SEQUENCE [LARGE SCALE GENOMIC DNA]</scope>
    <source>
        <strain evidence="7">NLAE-zl-G277</strain>
    </source>
</reference>
<dbReference type="AlphaFoldDB" id="A0A1I0DZU6"/>
<dbReference type="InterPro" id="IPR056798">
    <property type="entry name" value="ADH_Fe_C"/>
</dbReference>
<dbReference type="STRING" id="460384.SAMN05216313_105177"/>
<sequence length="391" mass="41878">MGRERINAVTTSFFGRGSIGLLPGELKKRGYRRGLIVTDRFLFEHKAADRVGEQILTAGAEYAVFYLVQPNPTIQVVNDCIQAAKALEVDFLVAVGGGSAIDTAKAVSIVIANGGRVEDYEGVDLSARPGLPIVAVNTTAGTGSEVTSFYIVTNPATHSKMCIMDTNCMVSIAVNDVDFMMTMPPGLTASTGMDAMTHAIEAVLSVRATPFTDKDAMWAIRVIKDYLPAAVKDGQDVKAREMMAYAEYTAGMAFSNAGLGIVHAMAHALGGHFNLPHGICNSVLLPYGMRFNGKSAEASGRFQRIAEALELPGAAKMADGKAAEACVRYVRTFSKSLGMPQTLKELRGVDPEKFGELADLAVRDFCMGDNLVRADREQVMRVYGEAWKGGG</sequence>
<comment type="similarity">
    <text evidence="1">Belongs to the iron-containing alcohol dehydrogenase family.</text>
</comment>
<keyword evidence="3" id="KW-0520">NAD</keyword>
<dbReference type="FunFam" id="3.40.50.1970:FF:000003">
    <property type="entry name" value="Alcohol dehydrogenase, iron-containing"/>
    <property type="match status" value="1"/>
</dbReference>
<dbReference type="PROSITE" id="PS00913">
    <property type="entry name" value="ADH_IRON_1"/>
    <property type="match status" value="1"/>
</dbReference>
<dbReference type="FunFam" id="1.20.1090.10:FF:000001">
    <property type="entry name" value="Aldehyde-alcohol dehydrogenase"/>
    <property type="match status" value="1"/>
</dbReference>
<keyword evidence="7" id="KW-1185">Reference proteome</keyword>
<dbReference type="InterPro" id="IPR039697">
    <property type="entry name" value="Alcohol_dehydrogenase_Fe"/>
</dbReference>
<dbReference type="InterPro" id="IPR001670">
    <property type="entry name" value="ADH_Fe/GldA"/>
</dbReference>
<accession>A0A1I0DZU6</accession>
<dbReference type="RefSeq" id="WP_092361834.1">
    <property type="nucleotide sequence ID" value="NZ_DAINWJ010000295.1"/>
</dbReference>
<dbReference type="Gene3D" id="1.20.1090.10">
    <property type="entry name" value="Dehydroquinate synthase-like - alpha domain"/>
    <property type="match status" value="1"/>
</dbReference>
<feature type="domain" description="Fe-containing alcohol dehydrogenase-like C-terminal" evidence="5">
    <location>
        <begin position="188"/>
        <end position="386"/>
    </location>
</feature>
<proteinExistence type="inferred from homology"/>
<keyword evidence="2" id="KW-0560">Oxidoreductase</keyword>
<evidence type="ECO:0000259" key="4">
    <source>
        <dbReference type="Pfam" id="PF00465"/>
    </source>
</evidence>
<evidence type="ECO:0000256" key="3">
    <source>
        <dbReference type="ARBA" id="ARBA00023027"/>
    </source>
</evidence>
<dbReference type="PANTHER" id="PTHR11496">
    <property type="entry name" value="ALCOHOL DEHYDROGENASE"/>
    <property type="match status" value="1"/>
</dbReference>
<dbReference type="Gene3D" id="3.40.50.1970">
    <property type="match status" value="1"/>
</dbReference>